<keyword evidence="5" id="KW-1185">Reference proteome</keyword>
<dbReference type="Pfam" id="PF01546">
    <property type="entry name" value="Peptidase_M20"/>
    <property type="match status" value="1"/>
</dbReference>
<dbReference type="STRING" id="2594813.A0A395MRA6"/>
<dbReference type="Gene3D" id="3.40.630.10">
    <property type="entry name" value="Zn peptidases"/>
    <property type="match status" value="1"/>
</dbReference>
<dbReference type="EMBL" id="PXXK01000136">
    <property type="protein sequence ID" value="RFN50484.1"/>
    <property type="molecule type" value="Genomic_DNA"/>
</dbReference>
<organism evidence="4 5">
    <name type="scientific">Fusarium flagelliforme</name>
    <dbReference type="NCBI Taxonomy" id="2675880"/>
    <lineage>
        <taxon>Eukaryota</taxon>
        <taxon>Fungi</taxon>
        <taxon>Dikarya</taxon>
        <taxon>Ascomycota</taxon>
        <taxon>Pezizomycotina</taxon>
        <taxon>Sordariomycetes</taxon>
        <taxon>Hypocreomycetidae</taxon>
        <taxon>Hypocreales</taxon>
        <taxon>Nectriaceae</taxon>
        <taxon>Fusarium</taxon>
        <taxon>Fusarium incarnatum-equiseti species complex</taxon>
    </lineage>
</organism>
<comment type="similarity">
    <text evidence="1">Belongs to the peptidase M20A family.</text>
</comment>
<dbReference type="PANTHER" id="PTHR32494:SF5">
    <property type="entry name" value="ALLANTOATE AMIDOHYDROLASE"/>
    <property type="match status" value="1"/>
</dbReference>
<dbReference type="PANTHER" id="PTHR32494">
    <property type="entry name" value="ALLANTOATE DEIMINASE-RELATED"/>
    <property type="match status" value="1"/>
</dbReference>
<dbReference type="SUPFAM" id="SSF55031">
    <property type="entry name" value="Bacterial exopeptidase dimerisation domain"/>
    <property type="match status" value="1"/>
</dbReference>
<comment type="caution">
    <text evidence="4">The sequence shown here is derived from an EMBL/GenBank/DDBJ whole genome shotgun (WGS) entry which is preliminary data.</text>
</comment>
<dbReference type="InterPro" id="IPR010158">
    <property type="entry name" value="Amidase_Cbmase"/>
</dbReference>
<evidence type="ECO:0000259" key="3">
    <source>
        <dbReference type="Pfam" id="PF07687"/>
    </source>
</evidence>
<dbReference type="GO" id="GO:0016813">
    <property type="term" value="F:hydrolase activity, acting on carbon-nitrogen (but not peptide) bonds, in linear amidines"/>
    <property type="evidence" value="ECO:0007669"/>
    <property type="project" value="InterPro"/>
</dbReference>
<evidence type="ECO:0000313" key="4">
    <source>
        <dbReference type="EMBL" id="RFN50484.1"/>
    </source>
</evidence>
<dbReference type="SUPFAM" id="SSF53187">
    <property type="entry name" value="Zn-dependent exopeptidases"/>
    <property type="match status" value="1"/>
</dbReference>
<name>A0A395MRA6_9HYPO</name>
<evidence type="ECO:0000256" key="2">
    <source>
        <dbReference type="ARBA" id="ARBA00022801"/>
    </source>
</evidence>
<feature type="domain" description="Peptidase M20 dimerisation" evidence="3">
    <location>
        <begin position="293"/>
        <end position="362"/>
    </location>
</feature>
<dbReference type="CDD" id="cd03884">
    <property type="entry name" value="M20_bAS"/>
    <property type="match status" value="1"/>
</dbReference>
<dbReference type="NCBIfam" id="TIGR01879">
    <property type="entry name" value="hydantase"/>
    <property type="match status" value="1"/>
</dbReference>
<dbReference type="InterPro" id="IPR011650">
    <property type="entry name" value="Peptidase_M20_dimer"/>
</dbReference>
<dbReference type="InterPro" id="IPR002933">
    <property type="entry name" value="Peptidase_M20"/>
</dbReference>
<sequence length="485" mass="52868">MASRTALRQTLSRHVPRHAFTFRRYISTRDMTAADLNKLKVDQSRLMDTLHDTCKWGTGLKWGDNPTDTGMSRLALSDSDKTVRDWFVETTKGLGCKVTIDSVGNIFAIRPGRKDGPPTLAGSHLDTQPSGGRYDGILGIQAGIEMLKVLQDHDVETEYPVGVVNWTNEEGARFPISMMASGVWAESIPQEKVYNLKEVAGNATVKSELERIGYLGETPASYKSNPIGAHFELHIEQGPILERAQKKIGVVQGVQAYKWFTIDITGRGMCLRADVDLANWLDAHTGSTPFSDRADALLLAARLITHSHRLATKHKALASTGILNLTPGSTNTIPGHVSFSLDIRSPSNETVESLEKDLRRDFDLLANGTDVDGLLAGSTPALPLSLKWRTDTISTATKFHPDCIQAVRESAESTLGKGAAVDISSGAGHDSVYTSKHCPTTMIFIPCKGGVSHNPEEYSTPEECAIGAEVLCQAVVRYDQKRAQE</sequence>
<reference evidence="4 5" key="1">
    <citation type="journal article" date="2018" name="PLoS Pathog.">
        <title>Evolution of structural diversity of trichothecenes, a family of toxins produced by plant pathogenic and entomopathogenic fungi.</title>
        <authorList>
            <person name="Proctor R.H."/>
            <person name="McCormick S.P."/>
            <person name="Kim H.S."/>
            <person name="Cardoza R.E."/>
            <person name="Stanley A.M."/>
            <person name="Lindo L."/>
            <person name="Kelly A."/>
            <person name="Brown D.W."/>
            <person name="Lee T."/>
            <person name="Vaughan M.M."/>
            <person name="Alexander N.J."/>
            <person name="Busman M."/>
            <person name="Gutierrez S."/>
        </authorList>
    </citation>
    <scope>NUCLEOTIDE SEQUENCE [LARGE SCALE GENOMIC DNA]</scope>
    <source>
        <strain evidence="4 5">NRRL 13405</strain>
    </source>
</reference>
<dbReference type="AlphaFoldDB" id="A0A395MRA6"/>
<evidence type="ECO:0000313" key="5">
    <source>
        <dbReference type="Proteomes" id="UP000265631"/>
    </source>
</evidence>
<gene>
    <name evidence="4" type="ORF">FIE12Z_5247</name>
</gene>
<dbReference type="Proteomes" id="UP000265631">
    <property type="component" value="Unassembled WGS sequence"/>
</dbReference>
<dbReference type="Pfam" id="PF07687">
    <property type="entry name" value="M20_dimer"/>
    <property type="match status" value="1"/>
</dbReference>
<accession>A0A395MRA6</accession>
<protein>
    <submittedName>
        <fullName evidence="4">Beta-alanine synthase</fullName>
    </submittedName>
</protein>
<evidence type="ECO:0000256" key="1">
    <source>
        <dbReference type="ARBA" id="ARBA00006247"/>
    </source>
</evidence>
<dbReference type="Gene3D" id="3.30.70.360">
    <property type="match status" value="1"/>
</dbReference>
<keyword evidence="2" id="KW-0378">Hydrolase</keyword>
<dbReference type="InterPro" id="IPR036264">
    <property type="entry name" value="Bact_exopeptidase_dim_dom"/>
</dbReference>
<proteinExistence type="inferred from homology"/>